<reference evidence="3 4" key="1">
    <citation type="submission" date="2020-05" db="EMBL/GenBank/DDBJ databases">
        <title>Mucilaginibacter mali sp. nov.</title>
        <authorList>
            <person name="Kim H.S."/>
            <person name="Lee K.C."/>
            <person name="Suh M.K."/>
            <person name="Kim J.-S."/>
            <person name="Han K.-I."/>
            <person name="Eom M.K."/>
            <person name="Shin Y.K."/>
            <person name="Lee J.-S."/>
        </authorList>
    </citation>
    <scope>NUCLEOTIDE SEQUENCE [LARGE SCALE GENOMIC DNA]</scope>
    <source>
        <strain evidence="3 4">G2-14</strain>
    </source>
</reference>
<keyword evidence="1" id="KW-0472">Membrane</keyword>
<dbReference type="KEGG" id="mmab:HQ865_21570"/>
<keyword evidence="4" id="KW-1185">Reference proteome</keyword>
<dbReference type="Pfam" id="PF05569">
    <property type="entry name" value="Peptidase_M56"/>
    <property type="match status" value="1"/>
</dbReference>
<accession>A0A7D4UQ86</accession>
<keyword evidence="1" id="KW-1133">Transmembrane helix</keyword>
<dbReference type="PANTHER" id="PTHR34978">
    <property type="entry name" value="POSSIBLE SENSOR-TRANSDUCER PROTEIN BLAR"/>
    <property type="match status" value="1"/>
</dbReference>
<feature type="transmembrane region" description="Helical" evidence="1">
    <location>
        <begin position="54"/>
        <end position="72"/>
    </location>
</feature>
<dbReference type="AlphaFoldDB" id="A0A7D4UQ86"/>
<evidence type="ECO:0000313" key="3">
    <source>
        <dbReference type="EMBL" id="QKJ32240.1"/>
    </source>
</evidence>
<evidence type="ECO:0000313" key="4">
    <source>
        <dbReference type="Proteomes" id="UP000505355"/>
    </source>
</evidence>
<dbReference type="InterPro" id="IPR008756">
    <property type="entry name" value="Peptidase_M56"/>
</dbReference>
<dbReference type="Proteomes" id="UP000505355">
    <property type="component" value="Chromosome"/>
</dbReference>
<proteinExistence type="predicted"/>
<dbReference type="EMBL" id="CP054139">
    <property type="protein sequence ID" value="QKJ32240.1"/>
    <property type="molecule type" value="Genomic_DNA"/>
</dbReference>
<feature type="transmembrane region" description="Helical" evidence="1">
    <location>
        <begin position="119"/>
        <end position="139"/>
    </location>
</feature>
<dbReference type="Gene3D" id="3.30.2010.10">
    <property type="entry name" value="Metalloproteases ('zincins'), catalytic domain"/>
    <property type="match status" value="1"/>
</dbReference>
<gene>
    <name evidence="3" type="ORF">HQ865_21570</name>
</gene>
<keyword evidence="1" id="KW-0812">Transmembrane</keyword>
<dbReference type="CDD" id="cd07341">
    <property type="entry name" value="M56_BlaR1_MecR1_like"/>
    <property type="match status" value="1"/>
</dbReference>
<dbReference type="PANTHER" id="PTHR34978:SF3">
    <property type="entry name" value="SLR0241 PROTEIN"/>
    <property type="match status" value="1"/>
</dbReference>
<feature type="domain" description="Peptidase M56" evidence="2">
    <location>
        <begin position="33"/>
        <end position="309"/>
    </location>
</feature>
<name>A0A7D4UQ86_9SPHI</name>
<sequence>MDNHFFSAYFSDQTIKAVCWTLVHSLWIGLVVAALAGLVIALTKNATANMRYNLLCALLVLFVAACGFTFLWEISDVPVQSAANGNLTVASGTGTPQGQAVAVAHGISYGNVVNVFNRFSGWIFTIWLLCFVFKAIKLCRELLYVQKVKNTGITGIAGEWQHTVNILSQKLGVRNRVTLLESELVKVPVTIGYLKPVILLPAGMLLQLPPGQIDTIILHELAHILRRDYLVNILQSVVETVFFFNPAIWWLSALIREERENCCDDIVLEQVQQKRNYLEALMAFQNFEATWGKFAIGLSLRKHSLMNRLRRMVNKENQKLNPGEKIVLLSGMILLCICTFVPKANSEIRHGAAFIKKHVAAVLHPNQPAELPEARHIVKISAPKTRLMNAPVDSIPQSFKPDTLPAITSIKFRKTNADSANKEMDILDNKGTHYYAKVENNRLIALEINGVKTAEQDLGNYQGLLQYFNDSFKRIHQKKENFKADGAAKMQDQRARDLEQMKMARAGKANNKFTKMNNDSLQAFKQANAKSKTPGPGFEKKGSYVKIADSLAWHQQKPQKHIPRGPDNSADQARVRGVITVLVQEKVVASAADVDWFGLDDEVLMVNGQKQSDALHQRLKEAYGIKPKYGLFYGPSKLTGSGIHMDKGDM</sequence>
<protein>
    <submittedName>
        <fullName evidence="3">M56 family metallopeptidase</fullName>
    </submittedName>
</protein>
<organism evidence="3 4">
    <name type="scientific">Mucilaginibacter mali</name>
    <dbReference type="NCBI Taxonomy" id="2740462"/>
    <lineage>
        <taxon>Bacteria</taxon>
        <taxon>Pseudomonadati</taxon>
        <taxon>Bacteroidota</taxon>
        <taxon>Sphingobacteriia</taxon>
        <taxon>Sphingobacteriales</taxon>
        <taxon>Sphingobacteriaceae</taxon>
        <taxon>Mucilaginibacter</taxon>
    </lineage>
</organism>
<feature type="transmembrane region" description="Helical" evidence="1">
    <location>
        <begin position="20"/>
        <end position="42"/>
    </location>
</feature>
<evidence type="ECO:0000259" key="2">
    <source>
        <dbReference type="Pfam" id="PF05569"/>
    </source>
</evidence>
<dbReference type="InterPro" id="IPR052173">
    <property type="entry name" value="Beta-lactam_resp_regulator"/>
</dbReference>
<evidence type="ECO:0000256" key="1">
    <source>
        <dbReference type="SAM" id="Phobius"/>
    </source>
</evidence>
<dbReference type="RefSeq" id="WP_173416891.1">
    <property type="nucleotide sequence ID" value="NZ_CP054139.1"/>
</dbReference>